<evidence type="ECO:0000313" key="1">
    <source>
        <dbReference type="EMBL" id="MCM2681180.1"/>
    </source>
</evidence>
<protein>
    <submittedName>
        <fullName evidence="1">Uncharacterized protein</fullName>
    </submittedName>
</protein>
<dbReference type="RefSeq" id="WP_251262664.1">
    <property type="nucleotide sequence ID" value="NZ_JAMQGP010000009.1"/>
</dbReference>
<dbReference type="EMBL" id="JAMQGP010000009">
    <property type="protein sequence ID" value="MCM2681180.1"/>
    <property type="molecule type" value="Genomic_DNA"/>
</dbReference>
<organism evidence="1 2">
    <name type="scientific">Echinimonas agarilytica</name>
    <dbReference type="NCBI Taxonomy" id="1215918"/>
    <lineage>
        <taxon>Bacteria</taxon>
        <taxon>Pseudomonadati</taxon>
        <taxon>Pseudomonadota</taxon>
        <taxon>Gammaproteobacteria</taxon>
        <taxon>Alteromonadales</taxon>
        <taxon>Echinimonadaceae</taxon>
        <taxon>Echinimonas</taxon>
    </lineage>
</organism>
<dbReference type="AlphaFoldDB" id="A0AA41W8V5"/>
<sequence length="50" mass="5112">MIGTSGGNDDIEFLGIAVAVPAPSSIVLIHTFGPPSLHGLTSQWPALNVL</sequence>
<accession>A0AA41W8V5</accession>
<comment type="caution">
    <text evidence="1">The sequence shown here is derived from an EMBL/GenBank/DDBJ whole genome shotgun (WGS) entry which is preliminary data.</text>
</comment>
<keyword evidence="2" id="KW-1185">Reference proteome</keyword>
<name>A0AA41W8V5_9GAMM</name>
<reference evidence="1 2" key="1">
    <citation type="journal article" date="2013" name="Antonie Van Leeuwenhoek">
        <title>Echinimonas agarilytica gen. nov., sp. nov., a new gammaproteobacterium isolated from the sea urchin Strongylocentrotus intermedius.</title>
        <authorList>
            <person name="Nedashkovskaya O.I."/>
            <person name="Stenkova A.M."/>
            <person name="Zhukova N.V."/>
            <person name="Van Trappen S."/>
            <person name="Lee J.S."/>
            <person name="Kim S.B."/>
        </authorList>
    </citation>
    <scope>NUCLEOTIDE SEQUENCE [LARGE SCALE GENOMIC DNA]</scope>
    <source>
        <strain evidence="1 2">KMM 6351</strain>
    </source>
</reference>
<evidence type="ECO:0000313" key="2">
    <source>
        <dbReference type="Proteomes" id="UP001165393"/>
    </source>
</evidence>
<dbReference type="Proteomes" id="UP001165393">
    <property type="component" value="Unassembled WGS sequence"/>
</dbReference>
<proteinExistence type="predicted"/>
<gene>
    <name evidence="1" type="ORF">NAF29_16150</name>
</gene>